<dbReference type="Gene3D" id="3.90.70.10">
    <property type="entry name" value="Cysteine proteinases"/>
    <property type="match status" value="1"/>
</dbReference>
<evidence type="ECO:0000313" key="2">
    <source>
        <dbReference type="EMBL" id="GAA2064710.1"/>
    </source>
</evidence>
<feature type="domain" description="Peptidase C39-like" evidence="1">
    <location>
        <begin position="277"/>
        <end position="425"/>
    </location>
</feature>
<accession>A0ABN2VQ98</accession>
<evidence type="ECO:0000313" key="3">
    <source>
        <dbReference type="Proteomes" id="UP001500751"/>
    </source>
</evidence>
<proteinExistence type="predicted"/>
<organism evidence="2 3">
    <name type="scientific">Catenulispora yoronensis</name>
    <dbReference type="NCBI Taxonomy" id="450799"/>
    <lineage>
        <taxon>Bacteria</taxon>
        <taxon>Bacillati</taxon>
        <taxon>Actinomycetota</taxon>
        <taxon>Actinomycetes</taxon>
        <taxon>Catenulisporales</taxon>
        <taxon>Catenulisporaceae</taxon>
        <taxon>Catenulispora</taxon>
    </lineage>
</organism>
<evidence type="ECO:0000259" key="1">
    <source>
        <dbReference type="Pfam" id="PF13529"/>
    </source>
</evidence>
<dbReference type="Pfam" id="PF13529">
    <property type="entry name" value="Peptidase_C39_2"/>
    <property type="match status" value="1"/>
</dbReference>
<reference evidence="3" key="1">
    <citation type="journal article" date="2019" name="Int. J. Syst. Evol. Microbiol.">
        <title>The Global Catalogue of Microorganisms (GCM) 10K type strain sequencing project: providing services to taxonomists for standard genome sequencing and annotation.</title>
        <authorList>
            <consortium name="The Broad Institute Genomics Platform"/>
            <consortium name="The Broad Institute Genome Sequencing Center for Infectious Disease"/>
            <person name="Wu L."/>
            <person name="Ma J."/>
        </authorList>
    </citation>
    <scope>NUCLEOTIDE SEQUENCE [LARGE SCALE GENOMIC DNA]</scope>
    <source>
        <strain evidence="3">JCM 16014</strain>
    </source>
</reference>
<sequence length="487" mass="50630">MTGGWVAVMLRGGGKECGSGRLVLCFEVLEGDVMREGRVGGWKAWWGVVCVGALGVVEVGVGGSAAAAGARAGAAAVEHVNFHKWTTQADFQSGTVNGVTALDGDRQGIVISNTVGSLRYKDAYLHTTKTYAYSTWTSPSYVPGFGATEVVSSWSAQTPAGTWLKVELNAAMEDGHQTGWLDMGNWASGDGDIARTSLSPSAGAYGGVSTDTFNSANGHTVRSYQLRVTLYRLSGSGAGGTVTPRLWQVGAFASAVPARSGVAASPLGGAEGVELAVPRLSQQIHVGQYSQYGGGGDAWCSPTSSEMISEFWGYGPSAADMAWVNPSYADPSVDQAARSTYDYAYKGTGNWPFNAAYASQYGLDAEVVQLPSVDDLETLISGGVPVAISVAFDDGELTGAGYGTAGHLMVVVGFTGSGDFVVNDPFSPSDGAVRRVYQRRELENIWLRTQWTRGDGSLGFGSGGVAYVFKPHGVGLPVGGGVDGGVW</sequence>
<name>A0ABN2VQ98_9ACTN</name>
<dbReference type="EMBL" id="BAAAQN010000098">
    <property type="protein sequence ID" value="GAA2064710.1"/>
    <property type="molecule type" value="Genomic_DNA"/>
</dbReference>
<gene>
    <name evidence="2" type="ORF">GCM10009839_90300</name>
</gene>
<dbReference type="Proteomes" id="UP001500751">
    <property type="component" value="Unassembled WGS sequence"/>
</dbReference>
<comment type="caution">
    <text evidence="2">The sequence shown here is derived from an EMBL/GenBank/DDBJ whole genome shotgun (WGS) entry which is preliminary data.</text>
</comment>
<keyword evidence="3" id="KW-1185">Reference proteome</keyword>
<protein>
    <submittedName>
        <fullName evidence="2">Peptidase C39 family protein</fullName>
    </submittedName>
</protein>
<dbReference type="InterPro" id="IPR039564">
    <property type="entry name" value="Peptidase_C39-like"/>
</dbReference>